<keyword evidence="3" id="KW-0808">Transferase</keyword>
<accession>F0SAA2</accession>
<evidence type="ECO:0000256" key="2">
    <source>
        <dbReference type="ARBA" id="ARBA00022603"/>
    </source>
</evidence>
<dbReference type="InterPro" id="IPR029063">
    <property type="entry name" value="SAM-dependent_MTases_sf"/>
</dbReference>
<dbReference type="KEGG" id="psn:Pedsa_0907"/>
<feature type="domain" description="Methyltransferase small" evidence="6">
    <location>
        <begin position="106"/>
        <end position="191"/>
    </location>
</feature>
<keyword evidence="2 7" id="KW-0489">Methyltransferase</keyword>
<keyword evidence="8" id="KW-1185">Reference proteome</keyword>
<reference evidence="8" key="2">
    <citation type="submission" date="2011-02" db="EMBL/GenBank/DDBJ databases">
        <title>The complete genome of Pedobacter saltans DSM 12145.</title>
        <authorList>
            <consortium name="US DOE Joint Genome Institute (JGI-PGF)"/>
            <person name="Lucas S."/>
            <person name="Copeland A."/>
            <person name="Lapidus A."/>
            <person name="Bruce D."/>
            <person name="Goodwin L."/>
            <person name="Pitluck S."/>
            <person name="Kyrpides N."/>
            <person name="Mavromatis K."/>
            <person name="Pagani I."/>
            <person name="Ivanova N."/>
            <person name="Ovchinnikova G."/>
            <person name="Lu M."/>
            <person name="Detter J.C."/>
            <person name="Han C."/>
            <person name="Land M."/>
            <person name="Hauser L."/>
            <person name="Markowitz V."/>
            <person name="Cheng J.-F."/>
            <person name="Hugenholtz P."/>
            <person name="Woyke T."/>
            <person name="Wu D."/>
            <person name="Tindall B."/>
            <person name="Pomrenke H.G."/>
            <person name="Brambilla E."/>
            <person name="Klenk H.-P."/>
            <person name="Eisen J.A."/>
        </authorList>
    </citation>
    <scope>NUCLEOTIDE SEQUENCE [LARGE SCALE GENOMIC DNA]</scope>
    <source>
        <strain evidence="8">ATCC 51119 / DSM 12145 / JCM 21818 / LMG 10337 / NBRC 100064 / NCIMB 13643</strain>
    </source>
</reference>
<dbReference type="PANTHER" id="PTHR18895">
    <property type="entry name" value="HEMK METHYLTRANSFERASE"/>
    <property type="match status" value="1"/>
</dbReference>
<dbReference type="Gene3D" id="1.10.8.10">
    <property type="entry name" value="DNA helicase RuvA subunit, C-terminal domain"/>
    <property type="match status" value="1"/>
</dbReference>
<dbReference type="eggNOG" id="COG2890">
    <property type="taxonomic scope" value="Bacteria"/>
</dbReference>
<dbReference type="InterPro" id="IPR019874">
    <property type="entry name" value="RF_methyltr_PrmC"/>
</dbReference>
<dbReference type="Proteomes" id="UP000000310">
    <property type="component" value="Chromosome"/>
</dbReference>
<evidence type="ECO:0000259" key="6">
    <source>
        <dbReference type="Pfam" id="PF05175"/>
    </source>
</evidence>
<sequence>MKLSDIKNAFELGLKGVYDEHEAEIILKYLLEDLFAIKPNPTIDIEEHKAKELLKILDDLKVGKPVQQIIGKADFYGYKFIVNEHVLIPRPETEELVHEIVKYHKHQNVSVLDIGTGSACISVSIKKGIPEAIVYAIDVSREALTVAKQNALMNGVDIDFYLDDALNLDAEKYPFFDVIVSNPPYIRESEKKEMHSNVLSFEPHLALFVKDKDPLIFYDKISDFALKRLNKGGFLYFEINQYLAKETEDLIHKRGFKTLLIKDINSNFRILKAQLLG</sequence>
<dbReference type="NCBIfam" id="TIGR00536">
    <property type="entry name" value="hemK_fam"/>
    <property type="match status" value="1"/>
</dbReference>
<dbReference type="InterPro" id="IPR002052">
    <property type="entry name" value="DNA_methylase_N6_adenine_CS"/>
</dbReference>
<evidence type="ECO:0000256" key="1">
    <source>
        <dbReference type="ARBA" id="ARBA00012771"/>
    </source>
</evidence>
<evidence type="ECO:0000256" key="3">
    <source>
        <dbReference type="ARBA" id="ARBA00022679"/>
    </source>
</evidence>
<dbReference type="SUPFAM" id="SSF53335">
    <property type="entry name" value="S-adenosyl-L-methionine-dependent methyltransferases"/>
    <property type="match status" value="1"/>
</dbReference>
<protein>
    <recommendedName>
        <fullName evidence="1">peptide chain release factor N(5)-glutamine methyltransferase</fullName>
        <ecNumber evidence="1">2.1.1.297</ecNumber>
    </recommendedName>
</protein>
<dbReference type="InterPro" id="IPR007848">
    <property type="entry name" value="Small_mtfrase_dom"/>
</dbReference>
<dbReference type="EMBL" id="CP002545">
    <property type="protein sequence ID" value="ADY51479.1"/>
    <property type="molecule type" value="Genomic_DNA"/>
</dbReference>
<dbReference type="CDD" id="cd02440">
    <property type="entry name" value="AdoMet_MTases"/>
    <property type="match status" value="1"/>
</dbReference>
<keyword evidence="4" id="KW-0949">S-adenosyl-L-methionine</keyword>
<proteinExistence type="predicted"/>
<name>F0SAA2_PSESL</name>
<dbReference type="HOGENOM" id="CLU_018398_3_2_10"/>
<evidence type="ECO:0000256" key="4">
    <source>
        <dbReference type="ARBA" id="ARBA00022691"/>
    </source>
</evidence>
<dbReference type="AlphaFoldDB" id="F0SAA2"/>
<dbReference type="NCBIfam" id="TIGR03534">
    <property type="entry name" value="RF_mod_PrmC"/>
    <property type="match status" value="1"/>
</dbReference>
<evidence type="ECO:0000256" key="5">
    <source>
        <dbReference type="ARBA" id="ARBA00048391"/>
    </source>
</evidence>
<dbReference type="EC" id="2.1.1.297" evidence="1"/>
<dbReference type="Gene3D" id="3.40.50.150">
    <property type="entry name" value="Vaccinia Virus protein VP39"/>
    <property type="match status" value="1"/>
</dbReference>
<dbReference type="InterPro" id="IPR050320">
    <property type="entry name" value="N5-glutamine_MTase"/>
</dbReference>
<dbReference type="GO" id="GO:0003676">
    <property type="term" value="F:nucleic acid binding"/>
    <property type="evidence" value="ECO:0007669"/>
    <property type="project" value="InterPro"/>
</dbReference>
<organism evidence="7 8">
    <name type="scientific">Pseudopedobacter saltans (strain ATCC 51119 / DSM 12145 / JCM 21818 / CCUG 39354 / LMG 10337 / NBRC 100064 / NCIMB 13643)</name>
    <name type="common">Pedobacter saltans</name>
    <dbReference type="NCBI Taxonomy" id="762903"/>
    <lineage>
        <taxon>Bacteria</taxon>
        <taxon>Pseudomonadati</taxon>
        <taxon>Bacteroidota</taxon>
        <taxon>Sphingobacteriia</taxon>
        <taxon>Sphingobacteriales</taxon>
        <taxon>Sphingobacteriaceae</taxon>
        <taxon>Pseudopedobacter</taxon>
    </lineage>
</organism>
<reference evidence="7 8" key="1">
    <citation type="journal article" date="2011" name="Stand. Genomic Sci.">
        <title>Complete genome sequence of the gliding, heparinolytic Pedobacter saltans type strain (113).</title>
        <authorList>
            <person name="Liolios K."/>
            <person name="Sikorski J."/>
            <person name="Lu M."/>
            <person name="Nolan M."/>
            <person name="Lapidus A."/>
            <person name="Lucas S."/>
            <person name="Hammon N."/>
            <person name="Deshpande S."/>
            <person name="Cheng J.F."/>
            <person name="Tapia R."/>
            <person name="Han C."/>
            <person name="Goodwin L."/>
            <person name="Pitluck S."/>
            <person name="Huntemann M."/>
            <person name="Ivanova N."/>
            <person name="Pagani I."/>
            <person name="Mavromatis K."/>
            <person name="Ovchinikova G."/>
            <person name="Pati A."/>
            <person name="Chen A."/>
            <person name="Palaniappan K."/>
            <person name="Land M."/>
            <person name="Hauser L."/>
            <person name="Brambilla E.M."/>
            <person name="Kotsyurbenko O."/>
            <person name="Rohde M."/>
            <person name="Tindall B.J."/>
            <person name="Abt B."/>
            <person name="Goker M."/>
            <person name="Detter J.C."/>
            <person name="Woyke T."/>
            <person name="Bristow J."/>
            <person name="Eisen J.A."/>
            <person name="Markowitz V."/>
            <person name="Hugenholtz P."/>
            <person name="Klenk H.P."/>
            <person name="Kyrpides N.C."/>
        </authorList>
    </citation>
    <scope>NUCLEOTIDE SEQUENCE [LARGE SCALE GENOMIC DNA]</scope>
    <source>
        <strain evidence="8">ATCC 51119 / DSM 12145 / JCM 21818 / LMG 10337 / NBRC 100064 / NCIMB 13643</strain>
    </source>
</reference>
<dbReference type="GO" id="GO:0032259">
    <property type="term" value="P:methylation"/>
    <property type="evidence" value="ECO:0007669"/>
    <property type="project" value="UniProtKB-KW"/>
</dbReference>
<evidence type="ECO:0000313" key="8">
    <source>
        <dbReference type="Proteomes" id="UP000000310"/>
    </source>
</evidence>
<comment type="catalytic activity">
    <reaction evidence="5">
        <text>L-glutaminyl-[peptide chain release factor] + S-adenosyl-L-methionine = N(5)-methyl-L-glutaminyl-[peptide chain release factor] + S-adenosyl-L-homocysteine + H(+)</text>
        <dbReference type="Rhea" id="RHEA:42896"/>
        <dbReference type="Rhea" id="RHEA-COMP:10271"/>
        <dbReference type="Rhea" id="RHEA-COMP:10272"/>
        <dbReference type="ChEBI" id="CHEBI:15378"/>
        <dbReference type="ChEBI" id="CHEBI:30011"/>
        <dbReference type="ChEBI" id="CHEBI:57856"/>
        <dbReference type="ChEBI" id="CHEBI:59789"/>
        <dbReference type="ChEBI" id="CHEBI:61891"/>
        <dbReference type="EC" id="2.1.1.297"/>
    </reaction>
</comment>
<dbReference type="RefSeq" id="WP_013631979.1">
    <property type="nucleotide sequence ID" value="NC_015177.1"/>
</dbReference>
<dbReference type="GO" id="GO:0102559">
    <property type="term" value="F:peptide chain release factor N(5)-glutamine methyltransferase activity"/>
    <property type="evidence" value="ECO:0007669"/>
    <property type="project" value="UniProtKB-EC"/>
</dbReference>
<gene>
    <name evidence="7" type="ordered locus">Pedsa_0907</name>
</gene>
<evidence type="ECO:0000313" key="7">
    <source>
        <dbReference type="EMBL" id="ADY51479.1"/>
    </source>
</evidence>
<dbReference type="PANTHER" id="PTHR18895:SF74">
    <property type="entry name" value="MTRF1L RELEASE FACTOR GLUTAMINE METHYLTRANSFERASE"/>
    <property type="match status" value="1"/>
</dbReference>
<dbReference type="PROSITE" id="PS00092">
    <property type="entry name" value="N6_MTASE"/>
    <property type="match status" value="1"/>
</dbReference>
<dbReference type="STRING" id="762903.Pedsa_0907"/>
<dbReference type="InterPro" id="IPR004556">
    <property type="entry name" value="HemK-like"/>
</dbReference>
<dbReference type="OrthoDB" id="9800643at2"/>
<dbReference type="Pfam" id="PF05175">
    <property type="entry name" value="MTS"/>
    <property type="match status" value="1"/>
</dbReference>